<dbReference type="AlphaFoldDB" id="A0A397S0Y8"/>
<accession>A0A397S0Y8</accession>
<reference evidence="1 2" key="1">
    <citation type="submission" date="2018-06" db="EMBL/GenBank/DDBJ databases">
        <title>Comparative genomics reveals the genomic features of Rhizophagus irregularis, R. cerebriforme, R. diaphanum and Gigaspora rosea, and their symbiotic lifestyle signature.</title>
        <authorList>
            <person name="Morin E."/>
            <person name="San Clemente H."/>
            <person name="Chen E.C.H."/>
            <person name="De La Providencia I."/>
            <person name="Hainaut M."/>
            <person name="Kuo A."/>
            <person name="Kohler A."/>
            <person name="Murat C."/>
            <person name="Tang N."/>
            <person name="Roy S."/>
            <person name="Loubradou J."/>
            <person name="Henrissat B."/>
            <person name="Grigoriev I.V."/>
            <person name="Corradi N."/>
            <person name="Roux C."/>
            <person name="Martin F.M."/>
        </authorList>
    </citation>
    <scope>NUCLEOTIDE SEQUENCE [LARGE SCALE GENOMIC DNA]</scope>
    <source>
        <strain evidence="1 2">DAOM 227022</strain>
    </source>
</reference>
<keyword evidence="2" id="KW-1185">Reference proteome</keyword>
<proteinExistence type="predicted"/>
<dbReference type="EMBL" id="QKYT01001226">
    <property type="protein sequence ID" value="RIA79588.1"/>
    <property type="molecule type" value="Genomic_DNA"/>
</dbReference>
<gene>
    <name evidence="1" type="ORF">C1645_840341</name>
</gene>
<evidence type="ECO:0008006" key="3">
    <source>
        <dbReference type="Google" id="ProtNLM"/>
    </source>
</evidence>
<dbReference type="Proteomes" id="UP000265703">
    <property type="component" value="Unassembled WGS sequence"/>
</dbReference>
<sequence>MLILGHWSEWYNIMVKKWVFLEAGEAKTSIDSHHAQVCIDCSNNLGNHHYYLLNYWLQISHAINRYIRLGFDINEGVDIENAIQEICGTSVAYLEPERKRVKIVQFEKRLLEKPNPQVSDHSILTSSWNMPLPHKLKINTNRLTIEELKKKLKEYDVDTDISNNRVVLVEILQNKLNDEISQQNIGKSFLTIKL</sequence>
<name>A0A397S0Y8_9GLOM</name>
<dbReference type="OrthoDB" id="2446068at2759"/>
<organism evidence="1 2">
    <name type="scientific">Glomus cerebriforme</name>
    <dbReference type="NCBI Taxonomy" id="658196"/>
    <lineage>
        <taxon>Eukaryota</taxon>
        <taxon>Fungi</taxon>
        <taxon>Fungi incertae sedis</taxon>
        <taxon>Mucoromycota</taxon>
        <taxon>Glomeromycotina</taxon>
        <taxon>Glomeromycetes</taxon>
        <taxon>Glomerales</taxon>
        <taxon>Glomeraceae</taxon>
        <taxon>Glomus</taxon>
    </lineage>
</organism>
<comment type="caution">
    <text evidence="1">The sequence shown here is derived from an EMBL/GenBank/DDBJ whole genome shotgun (WGS) entry which is preliminary data.</text>
</comment>
<evidence type="ECO:0000313" key="1">
    <source>
        <dbReference type="EMBL" id="RIA79588.1"/>
    </source>
</evidence>
<evidence type="ECO:0000313" key="2">
    <source>
        <dbReference type="Proteomes" id="UP000265703"/>
    </source>
</evidence>
<protein>
    <recommendedName>
        <fullName evidence="3">SAP domain-containing protein</fullName>
    </recommendedName>
</protein>